<gene>
    <name evidence="1" type="ORF">UCRPA7_6207</name>
</gene>
<sequence length="126" mass="13380">MSGWSAPQTGSAPGTDDFATDVNYAWNPDFDALEHFNEFGNEANLLNGVGLGFNNESDFGNFYAYNFGPTPDQQPVWGAVVPAGLTVTLGDNAGLMTNPDSPGTATTALPATTTSAVYRMHQNFPR</sequence>
<dbReference type="HOGENOM" id="CLU_1983116_0_0_1"/>
<dbReference type="Proteomes" id="UP000014074">
    <property type="component" value="Unassembled WGS sequence"/>
</dbReference>
<evidence type="ECO:0000313" key="2">
    <source>
        <dbReference type="Proteomes" id="UP000014074"/>
    </source>
</evidence>
<dbReference type="RefSeq" id="XP_007916937.1">
    <property type="nucleotide sequence ID" value="XM_007918746.1"/>
</dbReference>
<dbReference type="KEGG" id="tmn:UCRPA7_6207"/>
<dbReference type="GeneID" id="19326839"/>
<keyword evidence="2" id="KW-1185">Reference proteome</keyword>
<organism evidence="1 2">
    <name type="scientific">Phaeoacremonium minimum (strain UCR-PA7)</name>
    <name type="common">Esca disease fungus</name>
    <name type="synonym">Togninia minima</name>
    <dbReference type="NCBI Taxonomy" id="1286976"/>
    <lineage>
        <taxon>Eukaryota</taxon>
        <taxon>Fungi</taxon>
        <taxon>Dikarya</taxon>
        <taxon>Ascomycota</taxon>
        <taxon>Pezizomycotina</taxon>
        <taxon>Sordariomycetes</taxon>
        <taxon>Sordariomycetidae</taxon>
        <taxon>Togniniales</taxon>
        <taxon>Togniniaceae</taxon>
        <taxon>Phaeoacremonium</taxon>
    </lineage>
</organism>
<evidence type="ECO:0000313" key="1">
    <source>
        <dbReference type="EMBL" id="EON98262.1"/>
    </source>
</evidence>
<name>R8BG49_PHAM7</name>
<accession>R8BG49</accession>
<protein>
    <submittedName>
        <fullName evidence="1">Uncharacterized protein</fullName>
    </submittedName>
</protein>
<reference evidence="2" key="1">
    <citation type="journal article" date="2013" name="Genome Announc.">
        <title>Draft genome sequence of the ascomycete Phaeoacremonium aleophilum strain UCR-PA7, a causal agent of the esca disease complex in grapevines.</title>
        <authorList>
            <person name="Blanco-Ulate B."/>
            <person name="Rolshausen P."/>
            <person name="Cantu D."/>
        </authorList>
    </citation>
    <scope>NUCLEOTIDE SEQUENCE [LARGE SCALE GENOMIC DNA]</scope>
    <source>
        <strain evidence="2">UCR-PA7</strain>
    </source>
</reference>
<dbReference type="EMBL" id="KB933223">
    <property type="protein sequence ID" value="EON98262.1"/>
    <property type="molecule type" value="Genomic_DNA"/>
</dbReference>
<dbReference type="AlphaFoldDB" id="R8BG49"/>
<proteinExistence type="predicted"/>